<organism evidence="1">
    <name type="scientific">Pseudictyota dubia</name>
    <dbReference type="NCBI Taxonomy" id="2749911"/>
    <lineage>
        <taxon>Eukaryota</taxon>
        <taxon>Sar</taxon>
        <taxon>Stramenopiles</taxon>
        <taxon>Ochrophyta</taxon>
        <taxon>Bacillariophyta</taxon>
        <taxon>Mediophyceae</taxon>
        <taxon>Biddulphiophycidae</taxon>
        <taxon>Eupodiscales</taxon>
        <taxon>Odontellaceae</taxon>
        <taxon>Pseudictyota</taxon>
    </lineage>
</organism>
<name>A0A7R9WEV3_9STRA</name>
<dbReference type="AlphaFoldDB" id="A0A7R9WEV3"/>
<reference evidence="1" key="1">
    <citation type="submission" date="2021-01" db="EMBL/GenBank/DDBJ databases">
        <authorList>
            <person name="Corre E."/>
            <person name="Pelletier E."/>
            <person name="Niang G."/>
            <person name="Scheremetjew M."/>
            <person name="Finn R."/>
            <person name="Kale V."/>
            <person name="Holt S."/>
            <person name="Cochrane G."/>
            <person name="Meng A."/>
            <person name="Brown T."/>
            <person name="Cohen L."/>
        </authorList>
    </citation>
    <scope>NUCLEOTIDE SEQUENCE</scope>
    <source>
        <strain evidence="1">CCMP147</strain>
    </source>
</reference>
<sequence length="139" mass="15343">MALHALFEQADNRLEGFGLFGVVKETGVDDEGLADFQTRFFPRQIYRDQDHFFFSALGDRKVGLTTFNPVKLVSGFMSIQSRLSKKKIEGNLSGEGTVQGGVIIFGADLKPKYAYYEKTGSEIPSEDILAAVDAVRNGK</sequence>
<dbReference type="Pfam" id="PF13911">
    <property type="entry name" value="AhpC-TSA_2"/>
    <property type="match status" value="1"/>
</dbReference>
<protein>
    <recommendedName>
        <fullName evidence="2">Peroxiredoxin-like 2 activated in M-CSF stimulated monocytes</fullName>
    </recommendedName>
</protein>
<proteinExistence type="predicted"/>
<evidence type="ECO:0008006" key="2">
    <source>
        <dbReference type="Google" id="ProtNLM"/>
    </source>
</evidence>
<dbReference type="EMBL" id="HBED01041921">
    <property type="protein sequence ID" value="CAD8322657.1"/>
    <property type="molecule type" value="Transcribed_RNA"/>
</dbReference>
<gene>
    <name evidence="1" type="ORF">TDUB1175_LOCUS21074</name>
</gene>
<accession>A0A7R9WEV3</accession>
<evidence type="ECO:0000313" key="1">
    <source>
        <dbReference type="EMBL" id="CAD8322657.1"/>
    </source>
</evidence>
<dbReference type="InterPro" id="IPR032801">
    <property type="entry name" value="PXL2A/B/C"/>
</dbReference>